<feature type="binding site" evidence="5">
    <location>
        <position position="295"/>
    </location>
    <ligand>
        <name>FAD</name>
        <dbReference type="ChEBI" id="CHEBI:57692"/>
    </ligand>
</feature>
<evidence type="ECO:0000256" key="3">
    <source>
        <dbReference type="ARBA" id="ARBA00023002"/>
    </source>
</evidence>
<keyword evidence="3 5" id="KW-0560">Oxidoreductase</keyword>
<evidence type="ECO:0000313" key="7">
    <source>
        <dbReference type="EMBL" id="MFD0925968.1"/>
    </source>
</evidence>
<accession>A0ABW3G758</accession>
<keyword evidence="5" id="KW-0521">NADP</keyword>
<reference evidence="8" key="1">
    <citation type="journal article" date="2019" name="Int. J. Syst. Evol. Microbiol.">
        <title>The Global Catalogue of Microorganisms (GCM) 10K type strain sequencing project: providing services to taxonomists for standard genome sequencing and annotation.</title>
        <authorList>
            <consortium name="The Broad Institute Genomics Platform"/>
            <consortium name="The Broad Institute Genome Sequencing Center for Infectious Disease"/>
            <person name="Wu L."/>
            <person name="Ma J."/>
        </authorList>
    </citation>
    <scope>NUCLEOTIDE SEQUENCE [LARGE SCALE GENOMIC DNA]</scope>
    <source>
        <strain evidence="8">CCUG 50873</strain>
    </source>
</reference>
<evidence type="ECO:0000256" key="1">
    <source>
        <dbReference type="ARBA" id="ARBA00022630"/>
    </source>
</evidence>
<evidence type="ECO:0000313" key="8">
    <source>
        <dbReference type="Proteomes" id="UP001597068"/>
    </source>
</evidence>
<dbReference type="PANTHER" id="PTHR46972:SF1">
    <property type="entry name" value="FAD DEPENDENT OXIDOREDUCTASE DOMAIN-CONTAINING PROTEIN"/>
    <property type="match status" value="1"/>
</dbReference>
<comment type="similarity">
    <text evidence="5">Belongs to the aromatic-ring hydroxylase family. TetX subfamily.</text>
</comment>
<dbReference type="Proteomes" id="UP001597068">
    <property type="component" value="Unassembled WGS sequence"/>
</dbReference>
<feature type="domain" description="FAD-binding" evidence="6">
    <location>
        <begin position="2"/>
        <end position="336"/>
    </location>
</feature>
<dbReference type="InterPro" id="IPR002938">
    <property type="entry name" value="FAD-bd"/>
</dbReference>
<dbReference type="InterPro" id="IPR036188">
    <property type="entry name" value="FAD/NAD-bd_sf"/>
</dbReference>
<comment type="cofactor">
    <cofactor evidence="5">
        <name>FAD</name>
        <dbReference type="ChEBI" id="CHEBI:57692"/>
    </cofactor>
</comment>
<protein>
    <recommendedName>
        <fullName evidence="5">Flavin-dependent monooxygenase</fullName>
    </recommendedName>
    <alternativeName>
        <fullName evidence="5">TetX monooxygenase</fullName>
        <shortName evidence="5">TetX</shortName>
        <ecNumber evidence="5">1.14.13.-</ecNumber>
    </alternativeName>
</protein>
<keyword evidence="5" id="KW-0963">Cytoplasm</keyword>
<proteinExistence type="inferred from homology"/>
<keyword evidence="1 5" id="KW-0285">Flavoprotein</keyword>
<dbReference type="InterPro" id="IPR043683">
    <property type="entry name" value="TetX_monooxygenase"/>
</dbReference>
<dbReference type="PRINTS" id="PR00420">
    <property type="entry name" value="RNGMNOXGNASE"/>
</dbReference>
<keyword evidence="8" id="KW-1185">Reference proteome</keyword>
<evidence type="ECO:0000256" key="4">
    <source>
        <dbReference type="ARBA" id="ARBA00023033"/>
    </source>
</evidence>
<name>A0ABW3G758_9NOCA</name>
<sequence>MTTITIIGAGLGGLTLARVLHVHGITATVYEAESSAQSRTQGGQLDIHEEDGQAALAAAGLTDEFRAIIHSGGQATRVVDSIGTVLLDDDAPEDDVATGRPEVLRGDLRRILLESLPDGAVRWGMKVASVTTLDDGRHEVRFTDGTATVTDVLVGADGAWSRVRSLLTDAAPQYVGVTFVETYLHDVDTDHPATAALAGSGAMFALSPGQGISTHRESGGVLHAYFQLRRSADWVDDLEASGDVRARVAAEFDGWAPELLALITETATPPVIRRIHELPEGTRWDRIPGVTLIGDAAHLAPPAGDGANLAMLDGAQLALALAGHPDDADRAIAKYEEAMAARTATAGPDAREILELCIGDSAPYGLAAFLGRATAGR</sequence>
<gene>
    <name evidence="7" type="ORF">ACFQ04_09490</name>
</gene>
<feature type="binding site" evidence="5">
    <location>
        <position position="105"/>
    </location>
    <ligand>
        <name>FAD</name>
        <dbReference type="ChEBI" id="CHEBI:57692"/>
    </ligand>
</feature>
<comment type="subunit">
    <text evidence="5">Monomer.</text>
</comment>
<evidence type="ECO:0000256" key="2">
    <source>
        <dbReference type="ARBA" id="ARBA00022827"/>
    </source>
</evidence>
<feature type="binding site" evidence="5">
    <location>
        <position position="39"/>
    </location>
    <ligand>
        <name>NADPH</name>
        <dbReference type="ChEBI" id="CHEBI:57783"/>
    </ligand>
</feature>
<comment type="caution">
    <text evidence="7">The sequence shown here is derived from an EMBL/GenBank/DDBJ whole genome shotgun (WGS) entry which is preliminary data.</text>
</comment>
<dbReference type="Pfam" id="PF01494">
    <property type="entry name" value="FAD_binding_3"/>
    <property type="match status" value="1"/>
</dbReference>
<comment type="domain">
    <text evidence="5">Consists of an N-terminal FAD-binding domain with a Rossman fold and a C-terminal substrate-binding domain.</text>
</comment>
<dbReference type="SUPFAM" id="SSF51905">
    <property type="entry name" value="FAD/NAD(P)-binding domain"/>
    <property type="match status" value="1"/>
</dbReference>
<dbReference type="Gene3D" id="3.50.50.60">
    <property type="entry name" value="FAD/NAD(P)-binding domain"/>
    <property type="match status" value="1"/>
</dbReference>
<evidence type="ECO:0000259" key="6">
    <source>
        <dbReference type="Pfam" id="PF01494"/>
    </source>
</evidence>
<dbReference type="EMBL" id="JBHTIL010000001">
    <property type="protein sequence ID" value="MFD0925968.1"/>
    <property type="molecule type" value="Genomic_DNA"/>
</dbReference>
<keyword evidence="5" id="KW-0547">Nucleotide-binding</keyword>
<comment type="function">
    <text evidence="5">An FAD-requiring monooxygenase active on some tetracycline antibiotic derivatives, which leads to their inactivation. Hydroxylates carbon 11a of tetracycline and some analogs.</text>
</comment>
<evidence type="ECO:0000256" key="5">
    <source>
        <dbReference type="HAMAP-Rule" id="MF_00845"/>
    </source>
</evidence>
<feature type="binding site" evidence="5">
    <location>
        <position position="46"/>
    </location>
    <ligand>
        <name>FAD</name>
        <dbReference type="ChEBI" id="CHEBI:57692"/>
    </ligand>
</feature>
<comment type="catalytic activity">
    <reaction evidence="5">
        <text>a tetracycline + NADPH + O2 + H(+) = an 11a-hydroxytetracycline + NADP(+) + H2O</text>
        <dbReference type="Rhea" id="RHEA:61444"/>
        <dbReference type="ChEBI" id="CHEBI:15377"/>
        <dbReference type="ChEBI" id="CHEBI:15378"/>
        <dbReference type="ChEBI" id="CHEBI:15379"/>
        <dbReference type="ChEBI" id="CHEBI:57783"/>
        <dbReference type="ChEBI" id="CHEBI:58349"/>
        <dbReference type="ChEBI" id="CHEBI:144644"/>
        <dbReference type="ChEBI" id="CHEBI:144645"/>
    </reaction>
</comment>
<comment type="subcellular location">
    <subcellularLocation>
        <location evidence="5">Cytoplasm</location>
    </subcellularLocation>
</comment>
<dbReference type="HAMAP" id="MF_00845">
    <property type="entry name" value="TetX_monooxygenase"/>
    <property type="match status" value="1"/>
</dbReference>
<dbReference type="EC" id="1.14.13.-" evidence="5"/>
<keyword evidence="4 5" id="KW-0503">Monooxygenase</keyword>
<keyword evidence="2 5" id="KW-0274">FAD</keyword>
<dbReference type="RefSeq" id="WP_253646124.1">
    <property type="nucleotide sequence ID" value="NZ_BAAAMO010000002.1"/>
</dbReference>
<organism evidence="7 8">
    <name type="scientific">Williamsia deligens</name>
    <dbReference type="NCBI Taxonomy" id="321325"/>
    <lineage>
        <taxon>Bacteria</taxon>
        <taxon>Bacillati</taxon>
        <taxon>Actinomycetota</taxon>
        <taxon>Actinomycetes</taxon>
        <taxon>Mycobacteriales</taxon>
        <taxon>Nocardiaceae</taxon>
        <taxon>Williamsia</taxon>
    </lineage>
</organism>
<dbReference type="PANTHER" id="PTHR46972">
    <property type="entry name" value="MONOOXYGENASE ASQM-RELATED"/>
    <property type="match status" value="1"/>
</dbReference>